<dbReference type="PANTHER" id="PTHR33446">
    <property type="entry name" value="PROTEIN TONB-RELATED"/>
    <property type="match status" value="1"/>
</dbReference>
<evidence type="ECO:0000256" key="1">
    <source>
        <dbReference type="ARBA" id="ARBA00004383"/>
    </source>
</evidence>
<keyword evidence="13" id="KW-1185">Reference proteome</keyword>
<organism evidence="12 13">
    <name type="scientific">Flagellimonas zhangzhouensis</name>
    <dbReference type="NCBI Taxonomy" id="1073328"/>
    <lineage>
        <taxon>Bacteria</taxon>
        <taxon>Pseudomonadati</taxon>
        <taxon>Bacteroidota</taxon>
        <taxon>Flavobacteriia</taxon>
        <taxon>Flavobacteriales</taxon>
        <taxon>Flavobacteriaceae</taxon>
        <taxon>Flagellimonas</taxon>
    </lineage>
</organism>
<keyword evidence="9 10" id="KW-0472">Membrane</keyword>
<evidence type="ECO:0000256" key="9">
    <source>
        <dbReference type="ARBA" id="ARBA00023136"/>
    </source>
</evidence>
<evidence type="ECO:0000256" key="8">
    <source>
        <dbReference type="ARBA" id="ARBA00022989"/>
    </source>
</evidence>
<dbReference type="PRINTS" id="PR01374">
    <property type="entry name" value="TONBPROTEIN"/>
</dbReference>
<gene>
    <name evidence="12" type="ORF">SAMN04487892_2613</name>
</gene>
<dbReference type="InterPro" id="IPR006260">
    <property type="entry name" value="TonB/TolA_C"/>
</dbReference>
<dbReference type="GO" id="GO:0015031">
    <property type="term" value="P:protein transport"/>
    <property type="evidence" value="ECO:0007669"/>
    <property type="project" value="UniProtKB-KW"/>
</dbReference>
<dbReference type="OrthoDB" id="1522859at2"/>
<dbReference type="EMBL" id="FNMY01000003">
    <property type="protein sequence ID" value="SDW88315.1"/>
    <property type="molecule type" value="Genomic_DNA"/>
</dbReference>
<dbReference type="RefSeq" id="WP_090293498.1">
    <property type="nucleotide sequence ID" value="NZ_FNKI01000001.1"/>
</dbReference>
<keyword evidence="3" id="KW-0813">Transport</keyword>
<keyword evidence="7" id="KW-0653">Protein transport</keyword>
<evidence type="ECO:0000313" key="13">
    <source>
        <dbReference type="Proteomes" id="UP000199592"/>
    </source>
</evidence>
<dbReference type="Gene3D" id="3.30.1150.10">
    <property type="match status" value="1"/>
</dbReference>
<dbReference type="GO" id="GO:0015891">
    <property type="term" value="P:siderophore transport"/>
    <property type="evidence" value="ECO:0007669"/>
    <property type="project" value="InterPro"/>
</dbReference>
<evidence type="ECO:0000256" key="4">
    <source>
        <dbReference type="ARBA" id="ARBA00022475"/>
    </source>
</evidence>
<comment type="similarity">
    <text evidence="2">Belongs to the TonB family.</text>
</comment>
<dbReference type="InterPro" id="IPR051045">
    <property type="entry name" value="TonB-dependent_transducer"/>
</dbReference>
<feature type="transmembrane region" description="Helical" evidence="10">
    <location>
        <begin position="16"/>
        <end position="34"/>
    </location>
</feature>
<dbReference type="GO" id="GO:0055085">
    <property type="term" value="P:transmembrane transport"/>
    <property type="evidence" value="ECO:0007669"/>
    <property type="project" value="InterPro"/>
</dbReference>
<reference evidence="13" key="1">
    <citation type="submission" date="2016-10" db="EMBL/GenBank/DDBJ databases">
        <authorList>
            <person name="Varghese N."/>
            <person name="Submissions S."/>
        </authorList>
    </citation>
    <scope>NUCLEOTIDE SEQUENCE [LARGE SCALE GENOMIC DNA]</scope>
    <source>
        <strain evidence="13">DSM 25030</strain>
    </source>
</reference>
<dbReference type="GO" id="GO:0098797">
    <property type="term" value="C:plasma membrane protein complex"/>
    <property type="evidence" value="ECO:0007669"/>
    <property type="project" value="TreeGrafter"/>
</dbReference>
<evidence type="ECO:0000256" key="10">
    <source>
        <dbReference type="SAM" id="Phobius"/>
    </source>
</evidence>
<dbReference type="Pfam" id="PF03544">
    <property type="entry name" value="TonB_C"/>
    <property type="match status" value="1"/>
</dbReference>
<protein>
    <submittedName>
        <fullName evidence="12">Outer membrane transport energization protein TonB (TC 2.C.1.1.1)</fullName>
    </submittedName>
</protein>
<sequence length="238" mass="27302">MRPKKNPQLDLRKNSLLYFMVGMTFILLLTFLALEWKTFDPKSDWDIGQLDPNLLPDEEVPITFQKLPEPPKPKIQTPPKIEIADDEDDIVEPVIEPDDTNQDTPVAEVDDIKVEEEEIDEEIPIISVENVPIFPGCEGETTEKGKRDCFQEMMKKHIRKNFRYPEVAQEMGLQGRVDIRFTIEKNGDIGNIKFRGPHETLENEATRIISKLPTMTPGKQGGKQVKVTYTLPITFKLN</sequence>
<evidence type="ECO:0000256" key="6">
    <source>
        <dbReference type="ARBA" id="ARBA00022692"/>
    </source>
</evidence>
<evidence type="ECO:0000313" key="12">
    <source>
        <dbReference type="EMBL" id="SDW88315.1"/>
    </source>
</evidence>
<evidence type="ECO:0000256" key="2">
    <source>
        <dbReference type="ARBA" id="ARBA00006555"/>
    </source>
</evidence>
<evidence type="ECO:0000256" key="7">
    <source>
        <dbReference type="ARBA" id="ARBA00022927"/>
    </source>
</evidence>
<dbReference type="STRING" id="1073328.SAMN05216294_1233"/>
<dbReference type="InterPro" id="IPR003538">
    <property type="entry name" value="TonB"/>
</dbReference>
<dbReference type="InterPro" id="IPR037682">
    <property type="entry name" value="TonB_C"/>
</dbReference>
<keyword evidence="4" id="KW-1003">Cell membrane</keyword>
<keyword evidence="5" id="KW-0997">Cell inner membrane</keyword>
<evidence type="ECO:0000256" key="5">
    <source>
        <dbReference type="ARBA" id="ARBA00022519"/>
    </source>
</evidence>
<keyword evidence="8 10" id="KW-1133">Transmembrane helix</keyword>
<comment type="subcellular location">
    <subcellularLocation>
        <location evidence="1">Cell inner membrane</location>
        <topology evidence="1">Single-pass membrane protein</topology>
        <orientation evidence="1">Periplasmic side</orientation>
    </subcellularLocation>
</comment>
<feature type="domain" description="TonB C-terminal" evidence="11">
    <location>
        <begin position="149"/>
        <end position="238"/>
    </location>
</feature>
<dbReference type="AlphaFoldDB" id="A0A1H2X693"/>
<evidence type="ECO:0000259" key="11">
    <source>
        <dbReference type="PROSITE" id="PS52015"/>
    </source>
</evidence>
<dbReference type="SUPFAM" id="SSF74653">
    <property type="entry name" value="TolA/TonB C-terminal domain"/>
    <property type="match status" value="1"/>
</dbReference>
<dbReference type="PROSITE" id="PS52015">
    <property type="entry name" value="TONB_CTD"/>
    <property type="match status" value="1"/>
</dbReference>
<dbReference type="PANTHER" id="PTHR33446:SF2">
    <property type="entry name" value="PROTEIN TONB"/>
    <property type="match status" value="1"/>
</dbReference>
<proteinExistence type="inferred from homology"/>
<evidence type="ECO:0000256" key="3">
    <source>
        <dbReference type="ARBA" id="ARBA00022448"/>
    </source>
</evidence>
<dbReference type="GO" id="GO:0031992">
    <property type="term" value="F:energy transducer activity"/>
    <property type="evidence" value="ECO:0007669"/>
    <property type="project" value="InterPro"/>
</dbReference>
<keyword evidence="6 10" id="KW-0812">Transmembrane</keyword>
<dbReference type="NCBIfam" id="TIGR01352">
    <property type="entry name" value="tonB_Cterm"/>
    <property type="match status" value="1"/>
</dbReference>
<name>A0A1H2X693_9FLAO</name>
<accession>A0A1H2X693</accession>
<dbReference type="GO" id="GO:0030288">
    <property type="term" value="C:outer membrane-bounded periplasmic space"/>
    <property type="evidence" value="ECO:0007669"/>
    <property type="project" value="InterPro"/>
</dbReference>
<dbReference type="Proteomes" id="UP000199592">
    <property type="component" value="Unassembled WGS sequence"/>
</dbReference>